<reference evidence="4 5" key="1">
    <citation type="journal article" date="2019" name="Int. J. Syst. Evol. Microbiol.">
        <title>The Global Catalogue of Microorganisms (GCM) 10K type strain sequencing project: providing services to taxonomists for standard genome sequencing and annotation.</title>
        <authorList>
            <consortium name="The Broad Institute Genomics Platform"/>
            <consortium name="The Broad Institute Genome Sequencing Center for Infectious Disease"/>
            <person name="Wu L."/>
            <person name="Ma J."/>
        </authorList>
    </citation>
    <scope>NUCLEOTIDE SEQUENCE [LARGE SCALE GENOMIC DNA]</scope>
    <source>
        <strain evidence="4 5">JCM 15481</strain>
    </source>
</reference>
<proteinExistence type="predicted"/>
<sequence>MPAALGAGALGHHRLHHRKGHDHGDGEWARGVRILDRLDPHRVFSNTFLDNLLRA</sequence>
<keyword evidence="1" id="KW-0285">Flavoprotein</keyword>
<evidence type="ECO:0000256" key="3">
    <source>
        <dbReference type="SAM" id="MobiDB-lite"/>
    </source>
</evidence>
<keyword evidence="2" id="KW-0274">FAD</keyword>
<dbReference type="SUPFAM" id="SSF55103">
    <property type="entry name" value="FAD-linked oxidases, C-terminal domain"/>
    <property type="match status" value="1"/>
</dbReference>
<name>A0ABN2XTM3_9ACTN</name>
<dbReference type="InterPro" id="IPR016171">
    <property type="entry name" value="Vanillyl_alc_oxidase_C-sub2"/>
</dbReference>
<accession>A0ABN2XTM3</accession>
<organism evidence="4 5">
    <name type="scientific">Streptomyces synnematoformans</name>
    <dbReference type="NCBI Taxonomy" id="415721"/>
    <lineage>
        <taxon>Bacteria</taxon>
        <taxon>Bacillati</taxon>
        <taxon>Actinomycetota</taxon>
        <taxon>Actinomycetes</taxon>
        <taxon>Kitasatosporales</taxon>
        <taxon>Streptomycetaceae</taxon>
        <taxon>Streptomyces</taxon>
    </lineage>
</organism>
<keyword evidence="5" id="KW-1185">Reference proteome</keyword>
<dbReference type="InterPro" id="IPR016164">
    <property type="entry name" value="FAD-linked_Oxase-like_C"/>
</dbReference>
<evidence type="ECO:0000313" key="5">
    <source>
        <dbReference type="Proteomes" id="UP001500443"/>
    </source>
</evidence>
<evidence type="ECO:0000313" key="4">
    <source>
        <dbReference type="EMBL" id="GAA2117674.1"/>
    </source>
</evidence>
<gene>
    <name evidence="4" type="ORF">GCM10009802_18870</name>
</gene>
<dbReference type="Proteomes" id="UP001500443">
    <property type="component" value="Unassembled WGS sequence"/>
</dbReference>
<dbReference type="RefSeq" id="WP_344289356.1">
    <property type="nucleotide sequence ID" value="NZ_BAAAPF010000038.1"/>
</dbReference>
<dbReference type="Gene3D" id="1.10.45.10">
    <property type="entry name" value="Vanillyl-alcohol Oxidase, Chain A, domain 4"/>
    <property type="match status" value="1"/>
</dbReference>
<evidence type="ECO:0000256" key="1">
    <source>
        <dbReference type="ARBA" id="ARBA00022630"/>
    </source>
</evidence>
<comment type="caution">
    <text evidence="4">The sequence shown here is derived from an EMBL/GenBank/DDBJ whole genome shotgun (WGS) entry which is preliminary data.</text>
</comment>
<evidence type="ECO:0000256" key="2">
    <source>
        <dbReference type="ARBA" id="ARBA00022827"/>
    </source>
</evidence>
<feature type="compositionally biased region" description="Basic residues" evidence="3">
    <location>
        <begin position="11"/>
        <end position="21"/>
    </location>
</feature>
<dbReference type="EMBL" id="BAAAPF010000038">
    <property type="protein sequence ID" value="GAA2117674.1"/>
    <property type="molecule type" value="Genomic_DNA"/>
</dbReference>
<protein>
    <submittedName>
        <fullName evidence="4">Uncharacterized protein</fullName>
    </submittedName>
</protein>
<feature type="region of interest" description="Disordered" evidence="3">
    <location>
        <begin position="1"/>
        <end position="26"/>
    </location>
</feature>